<evidence type="ECO:0000313" key="2">
    <source>
        <dbReference type="Proteomes" id="UP000204048"/>
    </source>
</evidence>
<dbReference type="OrthoDB" id="37830at10239"/>
<name>M4SMG4_9CAUD</name>
<dbReference type="GeneID" id="15010768"/>
<dbReference type="KEGG" id="vg:15010768"/>
<keyword evidence="2" id="KW-1185">Reference proteome</keyword>
<evidence type="ECO:0000313" key="1">
    <source>
        <dbReference type="EMBL" id="AGH57557.1"/>
    </source>
</evidence>
<protein>
    <submittedName>
        <fullName evidence="1">Uncharacterized protein</fullName>
    </submittedName>
</protein>
<reference evidence="1 2" key="1">
    <citation type="submission" date="2010-11" db="EMBL/GenBank/DDBJ databases">
        <title>The Genome Sequence of Pseudoalteromonas phage pYD6-A.</title>
        <authorList>
            <consortium name="The Broad Institute Genome Sequencing Platform"/>
            <person name="Henn M.R."/>
            <person name="Wolf A."/>
            <person name="Jost G."/>
            <person name="Levin J."/>
            <person name="Malboeuf C."/>
            <person name="Casali M."/>
            <person name="Russ C."/>
            <person name="Lennon N."/>
            <person name="Chapman S.B."/>
            <person name="Erlich R."/>
            <person name="Young S.K."/>
            <person name="Yandava C."/>
            <person name="Zeng Q."/>
            <person name="Alvarado L."/>
            <person name="Anderson S."/>
            <person name="Berlin A."/>
            <person name="Chen Z."/>
            <person name="Freedman E."/>
            <person name="Gellesch M."/>
            <person name="Goldberg J."/>
            <person name="Green L."/>
            <person name="Griggs A."/>
            <person name="Gujja S."/>
            <person name="Heilman E.R."/>
            <person name="Heiman D."/>
            <person name="Hollinger A."/>
            <person name="Howarth C."/>
            <person name="Larson L."/>
            <person name="Mehta T."/>
            <person name="Pearson M."/>
            <person name="Roberts A."/>
            <person name="Ryan E."/>
            <person name="Saif S."/>
            <person name="Shea T."/>
            <person name="Shenoy N."/>
            <person name="Sisk P."/>
            <person name="Stolte C."/>
            <person name="Sykes S."/>
            <person name="White J."/>
            <person name="Haas B."/>
            <person name="Nusbaum C."/>
            <person name="Birren B."/>
        </authorList>
    </citation>
    <scope>NUCLEOTIDE SEQUENCE [LARGE SCALE GENOMIC DNA]</scope>
    <source>
        <strain evidence="2">pYD6-A</strain>
    </source>
</reference>
<proteinExistence type="predicted"/>
<sequence length="89" mass="10751">MNEEMYNDRWFKLKVDSLISDIANAHWRNDNSFYYSKRKPKKWYEYDILWNQVCEELSAGTKYTHEEVVEYMKSLQSAAKLEALLDEDS</sequence>
<gene>
    <name evidence="1" type="ORF">PYDG_00025</name>
</gene>
<dbReference type="Proteomes" id="UP000204048">
    <property type="component" value="Segment"/>
</dbReference>
<accession>M4SMG4</accession>
<dbReference type="EMBL" id="JF974296">
    <property type="protein sequence ID" value="AGH57557.1"/>
    <property type="molecule type" value="Genomic_DNA"/>
</dbReference>
<dbReference type="RefSeq" id="YP_007674235.1">
    <property type="nucleotide sequence ID" value="NC_020849.1"/>
</dbReference>
<organism evidence="1 2">
    <name type="scientific">Pseudoalteromonas phage pYD6-A</name>
    <dbReference type="NCBI Taxonomy" id="754052"/>
    <lineage>
        <taxon>Viruses</taxon>
        <taxon>Duplodnaviria</taxon>
        <taxon>Heunggongvirae</taxon>
        <taxon>Uroviricota</taxon>
        <taxon>Caudoviricetes</taxon>
        <taxon>Schitoviridae</taxon>
        <taxon>Fuhrmanvirinae</taxon>
        <taxon>Matsuvirus</taxon>
        <taxon>Matsuvirus pYD6A</taxon>
    </lineage>
</organism>